<evidence type="ECO:0000256" key="1">
    <source>
        <dbReference type="ARBA" id="ARBA00005534"/>
    </source>
</evidence>
<dbReference type="NCBIfam" id="TIGR00149">
    <property type="entry name" value="TIGR00149_YjbQ"/>
    <property type="match status" value="1"/>
</dbReference>
<dbReference type="PROSITE" id="PS01314">
    <property type="entry name" value="UPF0047"/>
    <property type="match status" value="1"/>
</dbReference>
<dbReference type="SUPFAM" id="SSF111038">
    <property type="entry name" value="YjbQ-like"/>
    <property type="match status" value="1"/>
</dbReference>
<dbReference type="OrthoDB" id="10255963at2759"/>
<proteinExistence type="inferred from homology"/>
<dbReference type="Proteomes" id="UP000242525">
    <property type="component" value="Unassembled WGS sequence"/>
</dbReference>
<evidence type="ECO:0000313" key="2">
    <source>
        <dbReference type="EMBL" id="CDO51613.1"/>
    </source>
</evidence>
<dbReference type="Gene3D" id="2.60.120.460">
    <property type="entry name" value="YjbQ-like"/>
    <property type="match status" value="1"/>
</dbReference>
<dbReference type="Pfam" id="PF01894">
    <property type="entry name" value="YjbQ"/>
    <property type="match status" value="1"/>
</dbReference>
<organism evidence="2 3">
    <name type="scientific">Geotrichum candidum</name>
    <name type="common">Oospora lactis</name>
    <name type="synonym">Dipodascus geotrichum</name>
    <dbReference type="NCBI Taxonomy" id="1173061"/>
    <lineage>
        <taxon>Eukaryota</taxon>
        <taxon>Fungi</taxon>
        <taxon>Dikarya</taxon>
        <taxon>Ascomycota</taxon>
        <taxon>Saccharomycotina</taxon>
        <taxon>Dipodascomycetes</taxon>
        <taxon>Dipodascales</taxon>
        <taxon>Dipodascaceae</taxon>
        <taxon>Geotrichum</taxon>
    </lineage>
</organism>
<name>A0A0J9X4G3_GEOCN</name>
<dbReference type="PANTHER" id="PTHR30615:SF8">
    <property type="entry name" value="UPF0047 PROTEIN C4A8.02C"/>
    <property type="match status" value="1"/>
</dbReference>
<comment type="caution">
    <text evidence="2">The sequence shown here is derived from an EMBL/GenBank/DDBJ whole genome shotgun (WGS) entry which is preliminary data.</text>
</comment>
<dbReference type="InterPro" id="IPR035917">
    <property type="entry name" value="YjbQ-like_sf"/>
</dbReference>
<evidence type="ECO:0008006" key="4">
    <source>
        <dbReference type="Google" id="ProtNLM"/>
    </source>
</evidence>
<reference evidence="2" key="1">
    <citation type="submission" date="2014-03" db="EMBL/GenBank/DDBJ databases">
        <authorList>
            <person name="Casaregola S."/>
        </authorList>
    </citation>
    <scope>NUCLEOTIDE SEQUENCE [LARGE SCALE GENOMIC DNA]</scope>
    <source>
        <strain evidence="2">CLIB 918</strain>
    </source>
</reference>
<sequence length="142" mass="15975">MGWSQKSFKLKTRSKGCYLVTDEILQHLPELRDYKIGMVNLFLQHTSAGLTLNENWDSDVRADMSDALGRIAPEGDMYRHDCEGSDDMPAHIRSSLIGASVDIPIRDGRLATGTWQGIWFCEFRAHPHTRTIVATIQGENGK</sequence>
<dbReference type="EMBL" id="CCBN010000001">
    <property type="protein sequence ID" value="CDO51613.1"/>
    <property type="molecule type" value="Genomic_DNA"/>
</dbReference>
<evidence type="ECO:0000313" key="3">
    <source>
        <dbReference type="Proteomes" id="UP000242525"/>
    </source>
</evidence>
<gene>
    <name evidence="2" type="ORF">BN980_GECA01s09294g</name>
</gene>
<accession>A0A0J9X4G3</accession>
<keyword evidence="3" id="KW-1185">Reference proteome</keyword>
<dbReference type="AlphaFoldDB" id="A0A0J9X4G3"/>
<dbReference type="STRING" id="1173061.A0A0J9X4G3"/>
<dbReference type="InterPro" id="IPR001602">
    <property type="entry name" value="UPF0047_YjbQ-like"/>
</dbReference>
<comment type="similarity">
    <text evidence="1">Belongs to the UPF0047 family.</text>
</comment>
<dbReference type="PANTHER" id="PTHR30615">
    <property type="entry name" value="UNCHARACTERIZED PROTEIN YJBQ-RELATED"/>
    <property type="match status" value="1"/>
</dbReference>
<protein>
    <recommendedName>
        <fullName evidence="4">Secondary thiamine-phosphate synthase enzyme</fullName>
    </recommendedName>
</protein>
<dbReference type="PIRSF" id="PIRSF004681">
    <property type="entry name" value="UCP004681"/>
    <property type="match status" value="1"/>
</dbReference>